<gene>
    <name evidence="4" type="ORF">CJ030_MR0G004683</name>
</gene>
<dbReference type="PIRSF" id="PIRSF000126">
    <property type="entry name" value="11-beta-HSD1"/>
    <property type="match status" value="1"/>
</dbReference>
<protein>
    <submittedName>
        <fullName evidence="4">Very-long-chain 3-oxoacyl-CoA reductase 1</fullName>
    </submittedName>
</protein>
<dbReference type="InterPro" id="IPR051019">
    <property type="entry name" value="VLCFA-Steroid_DH"/>
</dbReference>
<dbReference type="EMBL" id="RXIC02000091">
    <property type="protein sequence ID" value="KAB1201202.1"/>
    <property type="molecule type" value="Genomic_DNA"/>
</dbReference>
<dbReference type="CDD" id="cd05356">
    <property type="entry name" value="17beta-HSD1_like_SDR_c"/>
    <property type="match status" value="1"/>
</dbReference>
<organism evidence="4 5">
    <name type="scientific">Morella rubra</name>
    <name type="common">Chinese bayberry</name>
    <dbReference type="NCBI Taxonomy" id="262757"/>
    <lineage>
        <taxon>Eukaryota</taxon>
        <taxon>Viridiplantae</taxon>
        <taxon>Streptophyta</taxon>
        <taxon>Embryophyta</taxon>
        <taxon>Tracheophyta</taxon>
        <taxon>Spermatophyta</taxon>
        <taxon>Magnoliopsida</taxon>
        <taxon>eudicotyledons</taxon>
        <taxon>Gunneridae</taxon>
        <taxon>Pentapetalae</taxon>
        <taxon>rosids</taxon>
        <taxon>fabids</taxon>
        <taxon>Fagales</taxon>
        <taxon>Myricaceae</taxon>
        <taxon>Morella</taxon>
    </lineage>
</organism>
<dbReference type="Proteomes" id="UP000516437">
    <property type="component" value="Unassembled WGS sequence"/>
</dbReference>
<evidence type="ECO:0000256" key="3">
    <source>
        <dbReference type="SAM" id="Phobius"/>
    </source>
</evidence>
<evidence type="ECO:0000256" key="2">
    <source>
        <dbReference type="RuleBase" id="RU000363"/>
    </source>
</evidence>
<dbReference type="PANTHER" id="PTHR43899:SF26">
    <property type="entry name" value="ENOYL-(ACYL CARRIER) REDUCTASE"/>
    <property type="match status" value="1"/>
</dbReference>
<evidence type="ECO:0000256" key="1">
    <source>
        <dbReference type="ARBA" id="ARBA00023002"/>
    </source>
</evidence>
<dbReference type="SUPFAM" id="SSF51735">
    <property type="entry name" value="NAD(P)-binding Rossmann-fold domains"/>
    <property type="match status" value="1"/>
</dbReference>
<proteinExistence type="inferred from homology"/>
<dbReference type="GO" id="GO:0005783">
    <property type="term" value="C:endoplasmic reticulum"/>
    <property type="evidence" value="ECO:0007669"/>
    <property type="project" value="TreeGrafter"/>
</dbReference>
<dbReference type="OrthoDB" id="5545019at2759"/>
<keyword evidence="3" id="KW-0472">Membrane</keyword>
<dbReference type="AlphaFoldDB" id="A0A6A1ULS3"/>
<keyword evidence="1" id="KW-0560">Oxidoreductase</keyword>
<accession>A0A6A1ULS3</accession>
<comment type="similarity">
    <text evidence="2">Belongs to the short-chain dehydrogenases/reductases (SDR) family.</text>
</comment>
<evidence type="ECO:0000313" key="4">
    <source>
        <dbReference type="EMBL" id="KAB1201202.1"/>
    </source>
</evidence>
<name>A0A6A1ULS3_9ROSI</name>
<dbReference type="InterPro" id="IPR002347">
    <property type="entry name" value="SDR_fam"/>
</dbReference>
<comment type="caution">
    <text evidence="4">The sequence shown here is derived from an EMBL/GenBank/DDBJ whole genome shotgun (WGS) entry which is preliminary data.</text>
</comment>
<feature type="transmembrane region" description="Helical" evidence="3">
    <location>
        <begin position="15"/>
        <end position="39"/>
    </location>
</feature>
<dbReference type="PANTHER" id="PTHR43899">
    <property type="entry name" value="RH59310P"/>
    <property type="match status" value="1"/>
</dbReference>
<dbReference type="Gene3D" id="3.40.50.720">
    <property type="entry name" value="NAD(P)-binding Rossmann-like Domain"/>
    <property type="match status" value="1"/>
</dbReference>
<dbReference type="PRINTS" id="PR00080">
    <property type="entry name" value="SDRFAMILY"/>
</dbReference>
<keyword evidence="5" id="KW-1185">Reference proteome</keyword>
<dbReference type="PRINTS" id="PR00081">
    <property type="entry name" value="GDHRDH"/>
</dbReference>
<dbReference type="InterPro" id="IPR036291">
    <property type="entry name" value="NAD(P)-bd_dom_sf"/>
</dbReference>
<evidence type="ECO:0000313" key="5">
    <source>
        <dbReference type="Proteomes" id="UP000516437"/>
    </source>
</evidence>
<keyword evidence="3" id="KW-0812">Transmembrane</keyword>
<dbReference type="Pfam" id="PF00106">
    <property type="entry name" value="adh_short"/>
    <property type="match status" value="1"/>
</dbReference>
<keyword evidence="3" id="KW-1133">Transmembrane helix</keyword>
<dbReference type="GO" id="GO:0045703">
    <property type="term" value="F:ketoreductase activity"/>
    <property type="evidence" value="ECO:0007669"/>
    <property type="project" value="TreeGrafter"/>
</dbReference>
<reference evidence="4 5" key="1">
    <citation type="journal article" date="2019" name="Plant Biotechnol. J.">
        <title>The red bayberry genome and genetic basis of sex determination.</title>
        <authorList>
            <person name="Jia H.M."/>
            <person name="Jia H.J."/>
            <person name="Cai Q.L."/>
            <person name="Wang Y."/>
            <person name="Zhao H.B."/>
            <person name="Yang W.F."/>
            <person name="Wang G.Y."/>
            <person name="Li Y.H."/>
            <person name="Zhan D.L."/>
            <person name="Shen Y.T."/>
            <person name="Niu Q.F."/>
            <person name="Chang L."/>
            <person name="Qiu J."/>
            <person name="Zhao L."/>
            <person name="Xie H.B."/>
            <person name="Fu W.Y."/>
            <person name="Jin J."/>
            <person name="Li X.W."/>
            <person name="Jiao Y."/>
            <person name="Zhou C.C."/>
            <person name="Tu T."/>
            <person name="Chai C.Y."/>
            <person name="Gao J.L."/>
            <person name="Fan L.J."/>
            <person name="van de Weg E."/>
            <person name="Wang J.Y."/>
            <person name="Gao Z.S."/>
        </authorList>
    </citation>
    <scope>NUCLEOTIDE SEQUENCE [LARGE SCALE GENOMIC DNA]</scope>
    <source>
        <tissue evidence="4">Leaves</tissue>
    </source>
</reference>
<sequence length="213" mass="23366">MLPAGIHHITSEPSWLLLLSFTGFLTILRPFISILKWVFTTFLRPSKNLKNYGSWAIVTGSTDGIGKAFAYQLACKGLNLILVSRNSNKLKTVSKDIEADFPHTQIKIVELDFSGNITAGVQLLEEAIKGVDIGVLINNVGITYPDARFFHEVDEKVWMNIVQVNLEGTTRVTKAVLPGMIERKRGAIVNIGSGAAIVMPSHPLFTIYAATKA</sequence>